<reference evidence="4" key="2">
    <citation type="submission" date="2020-09" db="EMBL/GenBank/DDBJ databases">
        <authorList>
            <person name="Sun Q."/>
            <person name="Ohkuma M."/>
        </authorList>
    </citation>
    <scope>NUCLEOTIDE SEQUENCE</scope>
    <source>
        <strain evidence="4">JCM 17820</strain>
    </source>
</reference>
<dbReference type="RefSeq" id="WP_189001020.1">
    <property type="nucleotide sequence ID" value="NZ_BMOU01000006.1"/>
</dbReference>
<feature type="domain" description="GFO/IDH/MocA-like oxidoreductase" evidence="3">
    <location>
        <begin position="131"/>
        <end position="248"/>
    </location>
</feature>
<dbReference type="InterPro" id="IPR000683">
    <property type="entry name" value="Gfo/Idh/MocA-like_OxRdtase_N"/>
</dbReference>
<dbReference type="InterPro" id="IPR050463">
    <property type="entry name" value="Gfo/Idh/MocA_oxidrdct_glycsds"/>
</dbReference>
<organism evidence="4 5">
    <name type="scientific">Haloarcula pellucida</name>
    <dbReference type="NCBI Taxonomy" id="1427151"/>
    <lineage>
        <taxon>Archaea</taxon>
        <taxon>Methanobacteriati</taxon>
        <taxon>Methanobacteriota</taxon>
        <taxon>Stenosarchaea group</taxon>
        <taxon>Halobacteria</taxon>
        <taxon>Halobacteriales</taxon>
        <taxon>Haloarculaceae</taxon>
        <taxon>Haloarcula</taxon>
    </lineage>
</organism>
<dbReference type="Gene3D" id="3.30.360.10">
    <property type="entry name" value="Dihydrodipicolinate Reductase, domain 2"/>
    <property type="match status" value="1"/>
</dbReference>
<feature type="domain" description="Gfo/Idh/MocA-like oxidoreductase N-terminal" evidence="2">
    <location>
        <begin position="5"/>
        <end position="123"/>
    </location>
</feature>
<gene>
    <name evidence="4" type="ORF">GCM10009030_34340</name>
</gene>
<comment type="caution">
    <text evidence="4">The sequence shown here is derived from an EMBL/GenBank/DDBJ whole genome shotgun (WGS) entry which is preliminary data.</text>
</comment>
<dbReference type="GO" id="GO:0016491">
    <property type="term" value="F:oxidoreductase activity"/>
    <property type="evidence" value="ECO:0007669"/>
    <property type="project" value="UniProtKB-KW"/>
</dbReference>
<evidence type="ECO:0000313" key="5">
    <source>
        <dbReference type="Proteomes" id="UP000605784"/>
    </source>
</evidence>
<evidence type="ECO:0000259" key="3">
    <source>
        <dbReference type="Pfam" id="PF22725"/>
    </source>
</evidence>
<sequence length="336" mass="35971">MTELAVGVVGAGWMATDYHVPAFTSHPDTRVVAVAERDDARRSAVERDLSVPGYADAEAMLAAHGLDVVSICTPPSTHEGIFLDAVDAGCHVLCEKPLALTAESARRMAEAADAAGVVTQVGYLHRYYRNYERALEMLSNHLLGDVVEVTVAHHSAPPQQGWYYDPDLAGGGVARDLFPHSLDVLFETFGEDATVTAADVRHLRGHAVEDTARVSLEIDEVPVDLSATWTQTDGVTRVLVVGTEGWLELDAETLRGEVHGRPIEFQHGDLPLVDVGVATLFPAGDEDAHTARIHDFADHAAAGDTETAAPASRGVAVAEVIDAVYERTGAAWRAEQ</sequence>
<dbReference type="Gene3D" id="3.40.50.720">
    <property type="entry name" value="NAD(P)-binding Rossmann-like Domain"/>
    <property type="match status" value="1"/>
</dbReference>
<dbReference type="SUPFAM" id="SSF51735">
    <property type="entry name" value="NAD(P)-binding Rossmann-fold domains"/>
    <property type="match status" value="1"/>
</dbReference>
<evidence type="ECO:0000313" key="4">
    <source>
        <dbReference type="EMBL" id="GGO01044.1"/>
    </source>
</evidence>
<dbReference type="InterPro" id="IPR036291">
    <property type="entry name" value="NAD(P)-bd_dom_sf"/>
</dbReference>
<dbReference type="GO" id="GO:0000166">
    <property type="term" value="F:nucleotide binding"/>
    <property type="evidence" value="ECO:0007669"/>
    <property type="project" value="InterPro"/>
</dbReference>
<dbReference type="PANTHER" id="PTHR43818:SF11">
    <property type="entry name" value="BCDNA.GH03377"/>
    <property type="match status" value="1"/>
</dbReference>
<evidence type="ECO:0000259" key="2">
    <source>
        <dbReference type="Pfam" id="PF01408"/>
    </source>
</evidence>
<dbReference type="SUPFAM" id="SSF55347">
    <property type="entry name" value="Glyceraldehyde-3-phosphate dehydrogenase-like, C-terminal domain"/>
    <property type="match status" value="1"/>
</dbReference>
<evidence type="ECO:0000256" key="1">
    <source>
        <dbReference type="ARBA" id="ARBA00023002"/>
    </source>
</evidence>
<keyword evidence="5" id="KW-1185">Reference proteome</keyword>
<dbReference type="AlphaFoldDB" id="A0A830GRM1"/>
<dbReference type="InterPro" id="IPR055170">
    <property type="entry name" value="GFO_IDH_MocA-like_dom"/>
</dbReference>
<protein>
    <submittedName>
        <fullName evidence="4">Oxidoreductase</fullName>
    </submittedName>
</protein>
<keyword evidence="1" id="KW-0560">Oxidoreductase</keyword>
<dbReference type="Proteomes" id="UP000605784">
    <property type="component" value="Unassembled WGS sequence"/>
</dbReference>
<dbReference type="Pfam" id="PF01408">
    <property type="entry name" value="GFO_IDH_MocA"/>
    <property type="match status" value="1"/>
</dbReference>
<name>A0A830GRM1_9EURY</name>
<dbReference type="Pfam" id="PF22725">
    <property type="entry name" value="GFO_IDH_MocA_C3"/>
    <property type="match status" value="1"/>
</dbReference>
<reference evidence="4" key="1">
    <citation type="journal article" date="2014" name="Int. J. Syst. Evol. Microbiol.">
        <title>Complete genome sequence of Corynebacterium casei LMG S-19264T (=DSM 44701T), isolated from a smear-ripened cheese.</title>
        <authorList>
            <consortium name="US DOE Joint Genome Institute (JGI-PGF)"/>
            <person name="Walter F."/>
            <person name="Albersmeier A."/>
            <person name="Kalinowski J."/>
            <person name="Ruckert C."/>
        </authorList>
    </citation>
    <scope>NUCLEOTIDE SEQUENCE</scope>
    <source>
        <strain evidence="4">JCM 17820</strain>
    </source>
</reference>
<dbReference type="EMBL" id="BMOU01000006">
    <property type="protein sequence ID" value="GGO01044.1"/>
    <property type="molecule type" value="Genomic_DNA"/>
</dbReference>
<dbReference type="PANTHER" id="PTHR43818">
    <property type="entry name" value="BCDNA.GH03377"/>
    <property type="match status" value="1"/>
</dbReference>
<accession>A0A830GRM1</accession>
<proteinExistence type="predicted"/>